<dbReference type="GO" id="GO:0005886">
    <property type="term" value="C:plasma membrane"/>
    <property type="evidence" value="ECO:0007669"/>
    <property type="project" value="UniProtKB-SubCell"/>
</dbReference>
<comment type="similarity">
    <text evidence="6">Belongs to the ThrE exporter (TC 2.A.79) family.</text>
</comment>
<dbReference type="Pfam" id="PF06738">
    <property type="entry name" value="ThrE"/>
    <property type="match status" value="1"/>
</dbReference>
<evidence type="ECO:0000256" key="1">
    <source>
        <dbReference type="ARBA" id="ARBA00004651"/>
    </source>
</evidence>
<evidence type="ECO:0000256" key="6">
    <source>
        <dbReference type="ARBA" id="ARBA00034125"/>
    </source>
</evidence>
<evidence type="ECO:0000256" key="4">
    <source>
        <dbReference type="ARBA" id="ARBA00022989"/>
    </source>
</evidence>
<feature type="domain" description="Threonine/serine exporter-like N-terminal" evidence="8">
    <location>
        <begin position="15"/>
        <end position="251"/>
    </location>
</feature>
<organism evidence="9 10">
    <name type="scientific">Terrilactibacillus tamarindi</name>
    <dbReference type="NCBI Taxonomy" id="2599694"/>
    <lineage>
        <taxon>Bacteria</taxon>
        <taxon>Bacillati</taxon>
        <taxon>Bacillota</taxon>
        <taxon>Bacilli</taxon>
        <taxon>Bacillales</taxon>
        <taxon>Bacillaceae</taxon>
        <taxon>Terrilactibacillus</taxon>
    </lineage>
</organism>
<evidence type="ECO:0000313" key="9">
    <source>
        <dbReference type="EMBL" id="MTT33077.1"/>
    </source>
</evidence>
<dbReference type="EMBL" id="WNHB01000026">
    <property type="protein sequence ID" value="MTT33077.1"/>
    <property type="molecule type" value="Genomic_DNA"/>
</dbReference>
<evidence type="ECO:0000313" key="10">
    <source>
        <dbReference type="Proteomes" id="UP000440978"/>
    </source>
</evidence>
<comment type="subcellular location">
    <subcellularLocation>
        <location evidence="1">Cell membrane</location>
        <topology evidence="1">Multi-pass membrane protein</topology>
    </subcellularLocation>
</comment>
<dbReference type="RefSeq" id="WP_155220905.1">
    <property type="nucleotide sequence ID" value="NZ_WNHB01000026.1"/>
</dbReference>
<dbReference type="PANTHER" id="PTHR34390">
    <property type="entry name" value="UPF0442 PROTEIN YJJB-RELATED"/>
    <property type="match status" value="1"/>
</dbReference>
<dbReference type="Proteomes" id="UP000440978">
    <property type="component" value="Unassembled WGS sequence"/>
</dbReference>
<evidence type="ECO:0000256" key="7">
    <source>
        <dbReference type="SAM" id="Phobius"/>
    </source>
</evidence>
<dbReference type="InterPro" id="IPR010619">
    <property type="entry name" value="ThrE-like_N"/>
</dbReference>
<sequence>MDVQQSELKQDIAKVCMLAGKIMLQNGAETYRVEDTMNRIAASFHYPDANSFVTPTGIIFSIEGINTTRLYRIKDRGTDLYKVTLVNSLSRVISDGQLSVNEAYEKLKNIEENTDTYPIWLHVLSASIISGCFLIMFNGTWKDFIPAMLSGGFGYAINLYTHAMIKIRFLSEMFSSFVIAVVAFFLVANHYGTGLDVIIISSLMPLVPGVLITNAVRDLMAGDLVSGLSKGAESMLTALAMGVGVAIVFSIF</sequence>
<name>A0A6N8CUP0_9BACI</name>
<evidence type="ECO:0000256" key="3">
    <source>
        <dbReference type="ARBA" id="ARBA00022692"/>
    </source>
</evidence>
<feature type="transmembrane region" description="Helical" evidence="7">
    <location>
        <begin position="173"/>
        <end position="191"/>
    </location>
</feature>
<keyword evidence="3 7" id="KW-0812">Transmembrane</keyword>
<keyword evidence="2" id="KW-1003">Cell membrane</keyword>
<evidence type="ECO:0000256" key="5">
    <source>
        <dbReference type="ARBA" id="ARBA00023136"/>
    </source>
</evidence>
<dbReference type="AlphaFoldDB" id="A0A6N8CUP0"/>
<dbReference type="PANTHER" id="PTHR34390:SF2">
    <property type="entry name" value="SUCCINATE TRANSPORTER SUBUNIT YJJP-RELATED"/>
    <property type="match status" value="1"/>
</dbReference>
<keyword evidence="10" id="KW-1185">Reference proteome</keyword>
<dbReference type="OrthoDB" id="9813917at2"/>
<keyword evidence="4 7" id="KW-1133">Transmembrane helix</keyword>
<comment type="caution">
    <text evidence="9">The sequence shown here is derived from an EMBL/GenBank/DDBJ whole genome shotgun (WGS) entry which is preliminary data.</text>
</comment>
<protein>
    <submittedName>
        <fullName evidence="9">Threonine/serine exporter</fullName>
    </submittedName>
</protein>
<evidence type="ECO:0000256" key="2">
    <source>
        <dbReference type="ARBA" id="ARBA00022475"/>
    </source>
</evidence>
<dbReference type="GO" id="GO:0022857">
    <property type="term" value="F:transmembrane transporter activity"/>
    <property type="evidence" value="ECO:0007669"/>
    <property type="project" value="InterPro"/>
</dbReference>
<accession>A0A6N8CUP0</accession>
<evidence type="ECO:0000259" key="8">
    <source>
        <dbReference type="Pfam" id="PF06738"/>
    </source>
</evidence>
<reference evidence="9 10" key="1">
    <citation type="submission" date="2019-11" db="EMBL/GenBank/DDBJ databases">
        <title>Terrilactibacillus tamarindus sp. nov. BCM23-1 isolated from bark of Tamarindus indica.</title>
        <authorList>
            <person name="Kingkaew E."/>
            <person name="Tanasupawat S."/>
        </authorList>
    </citation>
    <scope>NUCLEOTIDE SEQUENCE [LARGE SCALE GENOMIC DNA]</scope>
    <source>
        <strain evidence="9 10">BCM23-1</strain>
    </source>
</reference>
<dbReference type="GO" id="GO:0015744">
    <property type="term" value="P:succinate transport"/>
    <property type="evidence" value="ECO:0007669"/>
    <property type="project" value="TreeGrafter"/>
</dbReference>
<gene>
    <name evidence="9" type="ORF">GMB86_13775</name>
</gene>
<feature type="transmembrane region" description="Helical" evidence="7">
    <location>
        <begin position="197"/>
        <end position="216"/>
    </location>
</feature>
<feature type="transmembrane region" description="Helical" evidence="7">
    <location>
        <begin position="228"/>
        <end position="251"/>
    </location>
</feature>
<feature type="transmembrane region" description="Helical" evidence="7">
    <location>
        <begin position="117"/>
        <end position="138"/>
    </location>
</feature>
<keyword evidence="5 7" id="KW-0472">Membrane</keyword>
<proteinExistence type="inferred from homology"/>
<dbReference type="InterPro" id="IPR050539">
    <property type="entry name" value="ThrE_Dicarb/AminoAcid_Exp"/>
</dbReference>